<dbReference type="NCBIfam" id="TIGR00005">
    <property type="entry name" value="rluA_subfam"/>
    <property type="match status" value="1"/>
</dbReference>
<dbReference type="Proteomes" id="UP000003113">
    <property type="component" value="Unassembled WGS sequence"/>
</dbReference>
<dbReference type="STRING" id="477184.KYC_10618"/>
<comment type="catalytic activity">
    <reaction evidence="6">
        <text>a uridine in RNA = a pseudouridine in RNA</text>
        <dbReference type="Rhea" id="RHEA:48348"/>
        <dbReference type="Rhea" id="RHEA-COMP:12068"/>
        <dbReference type="Rhea" id="RHEA-COMP:12069"/>
        <dbReference type="ChEBI" id="CHEBI:65314"/>
        <dbReference type="ChEBI" id="CHEBI:65315"/>
    </reaction>
</comment>
<dbReference type="SMART" id="SM00363">
    <property type="entry name" value="S4"/>
    <property type="match status" value="1"/>
</dbReference>
<keyword evidence="5" id="KW-0694">RNA-binding</keyword>
<dbReference type="InterPro" id="IPR050188">
    <property type="entry name" value="RluA_PseudoU_synthase"/>
</dbReference>
<dbReference type="PROSITE" id="PS01129">
    <property type="entry name" value="PSI_RLU"/>
    <property type="match status" value="1"/>
</dbReference>
<dbReference type="OrthoDB" id="9785808at2"/>
<dbReference type="PANTHER" id="PTHR21600:SF44">
    <property type="entry name" value="RIBOSOMAL LARGE SUBUNIT PSEUDOURIDINE SYNTHASE D"/>
    <property type="match status" value="1"/>
</dbReference>
<name>H0F5T0_9BURK</name>
<dbReference type="GO" id="GO:0160140">
    <property type="term" value="F:23S rRNA pseudouridine(1911/1915/1917) synthase activity"/>
    <property type="evidence" value="ECO:0007669"/>
    <property type="project" value="UniProtKB-EC"/>
</dbReference>
<keyword evidence="10" id="KW-1185">Reference proteome</keyword>
<gene>
    <name evidence="9" type="ORF">KYC_10618</name>
</gene>
<evidence type="ECO:0000259" key="8">
    <source>
        <dbReference type="SMART" id="SM00363"/>
    </source>
</evidence>
<evidence type="ECO:0000256" key="5">
    <source>
        <dbReference type="PROSITE-ProRule" id="PRU00182"/>
    </source>
</evidence>
<comment type="caution">
    <text evidence="9">The sequence shown here is derived from an EMBL/GenBank/DDBJ whole genome shotgun (WGS) entry which is preliminary data.</text>
</comment>
<feature type="domain" description="RNA-binding S4" evidence="8">
    <location>
        <begin position="68"/>
        <end position="129"/>
    </location>
</feature>
<feature type="region of interest" description="Disordered" evidence="7">
    <location>
        <begin position="1"/>
        <end position="56"/>
    </location>
</feature>
<comment type="catalytic activity">
    <reaction evidence="3">
        <text>uridine(1911/1915/1917) in 23S rRNA = pseudouridine(1911/1915/1917) in 23S rRNA</text>
        <dbReference type="Rhea" id="RHEA:42524"/>
        <dbReference type="Rhea" id="RHEA-COMP:10097"/>
        <dbReference type="Rhea" id="RHEA-COMP:10098"/>
        <dbReference type="ChEBI" id="CHEBI:65314"/>
        <dbReference type="ChEBI" id="CHEBI:65315"/>
        <dbReference type="EC" id="5.4.99.23"/>
    </reaction>
</comment>
<evidence type="ECO:0000256" key="4">
    <source>
        <dbReference type="PIRSR" id="PIRSR606225-1"/>
    </source>
</evidence>
<dbReference type="PATRIC" id="fig|477184.5.peg.2105"/>
<dbReference type="Pfam" id="PF00849">
    <property type="entry name" value="PseudoU_synth_2"/>
    <property type="match status" value="1"/>
</dbReference>
<dbReference type="Pfam" id="PF01479">
    <property type="entry name" value="S4"/>
    <property type="match status" value="1"/>
</dbReference>
<comment type="function">
    <text evidence="6">Responsible for synthesis of pseudouridine from uracil.</text>
</comment>
<evidence type="ECO:0000256" key="2">
    <source>
        <dbReference type="ARBA" id="ARBA00023235"/>
    </source>
</evidence>
<dbReference type="InterPro" id="IPR020103">
    <property type="entry name" value="PsdUridine_synth_cat_dom_sf"/>
</dbReference>
<dbReference type="AlphaFoldDB" id="H0F5T0"/>
<dbReference type="EC" id="5.4.99.-" evidence="6"/>
<proteinExistence type="inferred from homology"/>
<protein>
    <recommendedName>
        <fullName evidence="6">Pseudouridine synthase</fullName>
        <ecNumber evidence="6">5.4.99.-</ecNumber>
    </recommendedName>
</protein>
<dbReference type="InterPro" id="IPR006224">
    <property type="entry name" value="PsdUridine_synth_RluA-like_CS"/>
</dbReference>
<accession>H0F5T0</accession>
<dbReference type="GO" id="GO:0003723">
    <property type="term" value="F:RNA binding"/>
    <property type="evidence" value="ECO:0007669"/>
    <property type="project" value="UniProtKB-KW"/>
</dbReference>
<dbReference type="InterPro" id="IPR006225">
    <property type="entry name" value="PsdUridine_synth_RluC/D"/>
</dbReference>
<dbReference type="Gene3D" id="3.30.2350.10">
    <property type="entry name" value="Pseudouridine synthase"/>
    <property type="match status" value="1"/>
</dbReference>
<evidence type="ECO:0000256" key="7">
    <source>
        <dbReference type="SAM" id="MobiDB-lite"/>
    </source>
</evidence>
<dbReference type="SUPFAM" id="SSF55174">
    <property type="entry name" value="Alpha-L RNA-binding motif"/>
    <property type="match status" value="1"/>
</dbReference>
<dbReference type="InterPro" id="IPR002942">
    <property type="entry name" value="S4_RNA-bd"/>
</dbReference>
<dbReference type="CDD" id="cd02869">
    <property type="entry name" value="PseudoU_synth_RluA_like"/>
    <property type="match status" value="1"/>
</dbReference>
<keyword evidence="2 6" id="KW-0413">Isomerase</keyword>
<dbReference type="CDD" id="cd00165">
    <property type="entry name" value="S4"/>
    <property type="match status" value="1"/>
</dbReference>
<evidence type="ECO:0000256" key="1">
    <source>
        <dbReference type="ARBA" id="ARBA00010876"/>
    </source>
</evidence>
<comment type="similarity">
    <text evidence="1 6">Belongs to the pseudouridine synthase RluA family.</text>
</comment>
<dbReference type="EMBL" id="AGUF01000042">
    <property type="protein sequence ID" value="EHK66208.1"/>
    <property type="molecule type" value="Genomic_DNA"/>
</dbReference>
<evidence type="ECO:0000256" key="3">
    <source>
        <dbReference type="ARBA" id="ARBA00036882"/>
    </source>
</evidence>
<dbReference type="Gene3D" id="3.10.290.10">
    <property type="entry name" value="RNA-binding S4 domain"/>
    <property type="match status" value="1"/>
</dbReference>
<dbReference type="eggNOG" id="COG0564">
    <property type="taxonomic scope" value="Bacteria"/>
</dbReference>
<sequence length="360" mass="38305">MSDTAARADLVSDGKLRGSVDENTGKIAGNPAEKSADTGLESADDENLEEAGRGEPQLVTVPSATRADRLDKVLAGLLPEHSRGRLQGWIESGNVLVNGKPGKVRQTVGPGDELTVWAQPAPEARAFAPEPVEFGVVAESPDWIVVNKPAGLVTHPGAGNWSGTLLNGLLHRYPELAQVARAGIVHRLDKDTSGLMVVARNETAQTHLVRQLQARSMGREYVALAHGWMAAAGRVDRAIGRDPRVPVRMSVERPVAPKPAITNYAPSRRGMADPGGRVTEVVCRLETGRTHQIRVHMASLGHPLLADTIYGGKPIAGAQRQMLHARALHFDDPGGAGEVQFTAAVPADMAQVQESIAWSA</sequence>
<reference evidence="9 10" key="1">
    <citation type="journal article" date="2012" name="J. Bacteriol.">
        <title>Genome sequence of the highly efficient arsenite-oxidizing bacterium Achromobacter arsenitoxydans SY8.</title>
        <authorList>
            <person name="Li X."/>
            <person name="Hu Y."/>
            <person name="Gong J."/>
            <person name="Lin Y."/>
            <person name="Johnstone L."/>
            <person name="Rensing C."/>
            <person name="Wang G."/>
        </authorList>
    </citation>
    <scope>NUCLEOTIDE SEQUENCE [LARGE SCALE GENOMIC DNA]</scope>
    <source>
        <strain evidence="9 10">SY8</strain>
    </source>
</reference>
<dbReference type="InterPro" id="IPR006145">
    <property type="entry name" value="PsdUridine_synth_RsuA/RluA"/>
</dbReference>
<evidence type="ECO:0000313" key="9">
    <source>
        <dbReference type="EMBL" id="EHK66208.1"/>
    </source>
</evidence>
<dbReference type="RefSeq" id="WP_008161781.1">
    <property type="nucleotide sequence ID" value="NZ_AGUF01000042.1"/>
</dbReference>
<dbReference type="InterPro" id="IPR036986">
    <property type="entry name" value="S4_RNA-bd_sf"/>
</dbReference>
<feature type="compositionally biased region" description="Basic and acidic residues" evidence="7">
    <location>
        <begin position="10"/>
        <end position="24"/>
    </location>
</feature>
<dbReference type="PANTHER" id="PTHR21600">
    <property type="entry name" value="MITOCHONDRIAL RNA PSEUDOURIDINE SYNTHASE"/>
    <property type="match status" value="1"/>
</dbReference>
<evidence type="ECO:0000256" key="6">
    <source>
        <dbReference type="RuleBase" id="RU362028"/>
    </source>
</evidence>
<dbReference type="SUPFAM" id="SSF55120">
    <property type="entry name" value="Pseudouridine synthase"/>
    <property type="match status" value="1"/>
</dbReference>
<dbReference type="GO" id="GO:0000455">
    <property type="term" value="P:enzyme-directed rRNA pseudouridine synthesis"/>
    <property type="evidence" value="ECO:0007669"/>
    <property type="project" value="UniProtKB-ARBA"/>
</dbReference>
<dbReference type="PROSITE" id="PS50889">
    <property type="entry name" value="S4"/>
    <property type="match status" value="1"/>
</dbReference>
<organism evidence="9 10">
    <name type="scientific">Achromobacter arsenitoxydans SY8</name>
    <dbReference type="NCBI Taxonomy" id="477184"/>
    <lineage>
        <taxon>Bacteria</taxon>
        <taxon>Pseudomonadati</taxon>
        <taxon>Pseudomonadota</taxon>
        <taxon>Betaproteobacteria</taxon>
        <taxon>Burkholderiales</taxon>
        <taxon>Alcaligenaceae</taxon>
        <taxon>Achromobacter</taxon>
    </lineage>
</organism>
<evidence type="ECO:0000313" key="10">
    <source>
        <dbReference type="Proteomes" id="UP000003113"/>
    </source>
</evidence>
<feature type="active site" evidence="4">
    <location>
        <position position="189"/>
    </location>
</feature>